<protein>
    <submittedName>
        <fullName evidence="1">Uncharacterized protein</fullName>
    </submittedName>
</protein>
<proteinExistence type="predicted"/>
<reference evidence="1" key="1">
    <citation type="submission" date="2014-09" db="EMBL/GenBank/DDBJ databases">
        <authorList>
            <person name="Magalhaes I.L.F."/>
            <person name="Oliveira U."/>
            <person name="Santos F.R."/>
            <person name="Vidigal T.H.D.A."/>
            <person name="Brescovit A.D."/>
            <person name="Santos A.J."/>
        </authorList>
    </citation>
    <scope>NUCLEOTIDE SEQUENCE</scope>
    <source>
        <tissue evidence="1">Shoot tissue taken approximately 20 cm above the soil surface</tissue>
    </source>
</reference>
<accession>A0A0A9C021</accession>
<name>A0A0A9C021_ARUDO</name>
<organism evidence="1">
    <name type="scientific">Arundo donax</name>
    <name type="common">Giant reed</name>
    <name type="synonym">Donax arundinaceus</name>
    <dbReference type="NCBI Taxonomy" id="35708"/>
    <lineage>
        <taxon>Eukaryota</taxon>
        <taxon>Viridiplantae</taxon>
        <taxon>Streptophyta</taxon>
        <taxon>Embryophyta</taxon>
        <taxon>Tracheophyta</taxon>
        <taxon>Spermatophyta</taxon>
        <taxon>Magnoliopsida</taxon>
        <taxon>Liliopsida</taxon>
        <taxon>Poales</taxon>
        <taxon>Poaceae</taxon>
        <taxon>PACMAD clade</taxon>
        <taxon>Arundinoideae</taxon>
        <taxon>Arundineae</taxon>
        <taxon>Arundo</taxon>
    </lineage>
</organism>
<sequence length="45" mass="5188">MKQVVHVNKQLDLVGDVGKWLFPHEFMCYSVGFSFRWSSLSGLTL</sequence>
<reference evidence="1" key="2">
    <citation type="journal article" date="2015" name="Data Brief">
        <title>Shoot transcriptome of the giant reed, Arundo donax.</title>
        <authorList>
            <person name="Barrero R.A."/>
            <person name="Guerrero F.D."/>
            <person name="Moolhuijzen P."/>
            <person name="Goolsby J.A."/>
            <person name="Tidwell J."/>
            <person name="Bellgard S.E."/>
            <person name="Bellgard M.I."/>
        </authorList>
    </citation>
    <scope>NUCLEOTIDE SEQUENCE</scope>
    <source>
        <tissue evidence="1">Shoot tissue taken approximately 20 cm above the soil surface</tissue>
    </source>
</reference>
<dbReference type="AlphaFoldDB" id="A0A0A9C021"/>
<dbReference type="EMBL" id="GBRH01233013">
    <property type="protein sequence ID" value="JAD64882.1"/>
    <property type="molecule type" value="Transcribed_RNA"/>
</dbReference>
<evidence type="ECO:0000313" key="1">
    <source>
        <dbReference type="EMBL" id="JAD64882.1"/>
    </source>
</evidence>